<dbReference type="Proteomes" id="UP000254808">
    <property type="component" value="Chromosome"/>
</dbReference>
<organism evidence="1 2">
    <name type="scientific">Cyclonatronum proteinivorum</name>
    <dbReference type="NCBI Taxonomy" id="1457365"/>
    <lineage>
        <taxon>Bacteria</taxon>
        <taxon>Pseudomonadati</taxon>
        <taxon>Balneolota</taxon>
        <taxon>Balneolia</taxon>
        <taxon>Balneolales</taxon>
        <taxon>Cyclonatronaceae</taxon>
        <taxon>Cyclonatronum</taxon>
    </lineage>
</organism>
<evidence type="ECO:0000313" key="2">
    <source>
        <dbReference type="Proteomes" id="UP000254808"/>
    </source>
</evidence>
<gene>
    <name evidence="1" type="ORF">CYPRO_0654</name>
</gene>
<name>A0A345UHI6_9BACT</name>
<dbReference type="KEGG" id="cprv:CYPRO_0654"/>
<dbReference type="EMBL" id="CP027806">
    <property type="protein sequence ID" value="AXI99937.1"/>
    <property type="molecule type" value="Genomic_DNA"/>
</dbReference>
<keyword evidence="2" id="KW-1185">Reference proteome</keyword>
<accession>A0A345UHI6</accession>
<sequence>MRNKQNWNLKLITYIKGASEFVNLKQVREDEYKNGSASHFIKQY</sequence>
<reference evidence="1 2" key="1">
    <citation type="submission" date="2018-03" db="EMBL/GenBank/DDBJ databases">
        <title>Phenotypic and genomic properties of Cyclonatronum proteinivorum gen. nov., sp. nov., a haloalkaliphilic bacteroidete from soda lakes possessing Na+-translocating rhodopsin.</title>
        <authorList>
            <person name="Toshchakov S.V."/>
            <person name="Korzhenkov A."/>
            <person name="Samarov N.I."/>
            <person name="Kublanov I.V."/>
            <person name="Muntyan M.S."/>
            <person name="Sorokin D.Y."/>
        </authorList>
    </citation>
    <scope>NUCLEOTIDE SEQUENCE [LARGE SCALE GENOMIC DNA]</scope>
    <source>
        <strain evidence="1 2">Omega</strain>
    </source>
</reference>
<proteinExistence type="predicted"/>
<evidence type="ECO:0000313" key="1">
    <source>
        <dbReference type="EMBL" id="AXI99937.1"/>
    </source>
</evidence>
<protein>
    <submittedName>
        <fullName evidence="1">Uncharacterized protein</fullName>
    </submittedName>
</protein>
<dbReference type="AlphaFoldDB" id="A0A345UHI6"/>